<keyword evidence="3 9" id="KW-0813">Transport</keyword>
<dbReference type="Pfam" id="PF00528">
    <property type="entry name" value="BPD_transp_1"/>
    <property type="match status" value="1"/>
</dbReference>
<keyword evidence="8 9" id="KW-0472">Membrane</keyword>
<evidence type="ECO:0000256" key="9">
    <source>
        <dbReference type="RuleBase" id="RU363032"/>
    </source>
</evidence>
<protein>
    <submittedName>
        <fullName evidence="11">ABC transporter permease</fullName>
    </submittedName>
</protein>
<evidence type="ECO:0000313" key="12">
    <source>
        <dbReference type="Proteomes" id="UP000323142"/>
    </source>
</evidence>
<evidence type="ECO:0000256" key="5">
    <source>
        <dbReference type="ARBA" id="ARBA00022519"/>
    </source>
</evidence>
<accession>A0A5B2V7V0</accession>
<dbReference type="OrthoDB" id="9814550at2"/>
<keyword evidence="5" id="KW-0997">Cell inner membrane</keyword>
<proteinExistence type="inferred from homology"/>
<dbReference type="PROSITE" id="PS50928">
    <property type="entry name" value="ABC_TM1"/>
    <property type="match status" value="1"/>
</dbReference>
<dbReference type="NCBIfam" id="TIGR01726">
    <property type="entry name" value="HEQRo_perm_3TM"/>
    <property type="match status" value="1"/>
</dbReference>
<comment type="caution">
    <text evidence="11">The sequence shown here is derived from an EMBL/GenBank/DDBJ whole genome shotgun (WGS) entry which is preliminary data.</text>
</comment>
<organism evidence="11 12">
    <name type="scientific">Salinarimonas soli</name>
    <dbReference type="NCBI Taxonomy" id="1638099"/>
    <lineage>
        <taxon>Bacteria</taxon>
        <taxon>Pseudomonadati</taxon>
        <taxon>Pseudomonadota</taxon>
        <taxon>Alphaproteobacteria</taxon>
        <taxon>Hyphomicrobiales</taxon>
        <taxon>Salinarimonadaceae</taxon>
        <taxon>Salinarimonas</taxon>
    </lineage>
</organism>
<evidence type="ECO:0000256" key="1">
    <source>
        <dbReference type="ARBA" id="ARBA00004429"/>
    </source>
</evidence>
<dbReference type="GO" id="GO:0006865">
    <property type="term" value="P:amino acid transport"/>
    <property type="evidence" value="ECO:0007669"/>
    <property type="project" value="TreeGrafter"/>
</dbReference>
<dbReference type="AlphaFoldDB" id="A0A5B2V7V0"/>
<feature type="transmembrane region" description="Helical" evidence="9">
    <location>
        <begin position="196"/>
        <end position="218"/>
    </location>
</feature>
<reference evidence="11 12" key="1">
    <citation type="submission" date="2019-09" db="EMBL/GenBank/DDBJ databases">
        <title>Salinarimonas rosea gen. nov., sp. nov., a new member of the a-2 subgroup of the Proteobacteria.</title>
        <authorList>
            <person name="Liu J."/>
        </authorList>
    </citation>
    <scope>NUCLEOTIDE SEQUENCE [LARGE SCALE GENOMIC DNA]</scope>
    <source>
        <strain evidence="11 12">BN140002</strain>
    </source>
</reference>
<feature type="transmembrane region" description="Helical" evidence="9">
    <location>
        <begin position="55"/>
        <end position="76"/>
    </location>
</feature>
<evidence type="ECO:0000313" key="11">
    <source>
        <dbReference type="EMBL" id="KAA2234379.1"/>
    </source>
</evidence>
<dbReference type="PANTHER" id="PTHR30614">
    <property type="entry name" value="MEMBRANE COMPONENT OF AMINO ACID ABC TRANSPORTER"/>
    <property type="match status" value="1"/>
</dbReference>
<dbReference type="InterPro" id="IPR010065">
    <property type="entry name" value="AA_ABC_transptr_permease_3TM"/>
</dbReference>
<evidence type="ECO:0000256" key="7">
    <source>
        <dbReference type="ARBA" id="ARBA00022989"/>
    </source>
</evidence>
<comment type="similarity">
    <text evidence="2">Belongs to the binding-protein-dependent transport system permease family. HisMQ subfamily.</text>
</comment>
<dbReference type="PANTHER" id="PTHR30614:SF10">
    <property type="entry name" value="ARGININE ABC TRANSPORTER PERMEASE PROTEIN ARTM"/>
    <property type="match status" value="1"/>
</dbReference>
<evidence type="ECO:0000256" key="3">
    <source>
        <dbReference type="ARBA" id="ARBA00022448"/>
    </source>
</evidence>
<dbReference type="GO" id="GO:0022857">
    <property type="term" value="F:transmembrane transporter activity"/>
    <property type="evidence" value="ECO:0007669"/>
    <property type="project" value="InterPro"/>
</dbReference>
<dbReference type="RefSeq" id="WP_149822148.1">
    <property type="nucleotide sequence ID" value="NZ_VUOA01000048.1"/>
</dbReference>
<evidence type="ECO:0000256" key="8">
    <source>
        <dbReference type="ARBA" id="ARBA00023136"/>
    </source>
</evidence>
<evidence type="ECO:0000256" key="2">
    <source>
        <dbReference type="ARBA" id="ARBA00010072"/>
    </source>
</evidence>
<dbReference type="SUPFAM" id="SSF161098">
    <property type="entry name" value="MetI-like"/>
    <property type="match status" value="1"/>
</dbReference>
<comment type="subcellular location">
    <subcellularLocation>
        <location evidence="1">Cell inner membrane</location>
        <topology evidence="1">Multi-pass membrane protein</topology>
    </subcellularLocation>
    <subcellularLocation>
        <location evidence="9">Cell membrane</location>
        <topology evidence="9">Multi-pass membrane protein</topology>
    </subcellularLocation>
</comment>
<keyword evidence="6 9" id="KW-0812">Transmembrane</keyword>
<evidence type="ECO:0000259" key="10">
    <source>
        <dbReference type="PROSITE" id="PS50928"/>
    </source>
</evidence>
<dbReference type="EMBL" id="VUOA01000048">
    <property type="protein sequence ID" value="KAA2234379.1"/>
    <property type="molecule type" value="Genomic_DNA"/>
</dbReference>
<feature type="transmembrane region" description="Helical" evidence="9">
    <location>
        <begin position="161"/>
        <end position="184"/>
    </location>
</feature>
<keyword evidence="12" id="KW-1185">Reference proteome</keyword>
<evidence type="ECO:0000256" key="4">
    <source>
        <dbReference type="ARBA" id="ARBA00022475"/>
    </source>
</evidence>
<gene>
    <name evidence="11" type="ORF">F0L46_24015</name>
</gene>
<dbReference type="Gene3D" id="1.10.3720.10">
    <property type="entry name" value="MetI-like"/>
    <property type="match status" value="1"/>
</dbReference>
<name>A0A5B2V7V0_9HYPH</name>
<sequence length="242" mass="26620">MDFAFMGQAFMTLIAGIPLTLQLAFSSVALGAVLALVLAAMRQSGILPLDWFARGYVFVFRGTPLLVQVFLIYYGLGQFRPTLQEWGLWTFFREPYWCALTALTLNTAAYASEIIRGGLQSVPHGQVEAARACGMPRGLLFRRIVFPIAVRQALPGYSNEIILMVKATSLASIITMMEVTGLAHKLISQTFRAIEVFVVAGAIYLLLNFAVTRIVMAVEHWLSPHLRPPPTPIATPPEAAHV</sequence>
<dbReference type="Proteomes" id="UP000323142">
    <property type="component" value="Unassembled WGS sequence"/>
</dbReference>
<reference evidence="11 12" key="2">
    <citation type="submission" date="2019-09" db="EMBL/GenBank/DDBJ databases">
        <authorList>
            <person name="Jin C."/>
        </authorList>
    </citation>
    <scope>NUCLEOTIDE SEQUENCE [LARGE SCALE GENOMIC DNA]</scope>
    <source>
        <strain evidence="11 12">BN140002</strain>
    </source>
</reference>
<dbReference type="InterPro" id="IPR000515">
    <property type="entry name" value="MetI-like"/>
</dbReference>
<keyword evidence="7 9" id="KW-1133">Transmembrane helix</keyword>
<dbReference type="GO" id="GO:0043190">
    <property type="term" value="C:ATP-binding cassette (ABC) transporter complex"/>
    <property type="evidence" value="ECO:0007669"/>
    <property type="project" value="InterPro"/>
</dbReference>
<feature type="domain" description="ABC transmembrane type-1" evidence="10">
    <location>
        <begin position="17"/>
        <end position="215"/>
    </location>
</feature>
<dbReference type="InterPro" id="IPR035906">
    <property type="entry name" value="MetI-like_sf"/>
</dbReference>
<dbReference type="CDD" id="cd06261">
    <property type="entry name" value="TM_PBP2"/>
    <property type="match status" value="1"/>
</dbReference>
<keyword evidence="4" id="KW-1003">Cell membrane</keyword>
<dbReference type="InterPro" id="IPR043429">
    <property type="entry name" value="ArtM/GltK/GlnP/TcyL/YhdX-like"/>
</dbReference>
<evidence type="ECO:0000256" key="6">
    <source>
        <dbReference type="ARBA" id="ARBA00022692"/>
    </source>
</evidence>